<proteinExistence type="predicted"/>
<reference evidence="2" key="1">
    <citation type="submission" date="2018-10" db="EMBL/GenBank/DDBJ databases">
        <title>Population genomic analysis revealed the cold adaptation of white poplar.</title>
        <authorList>
            <person name="Liu Y.-J."/>
        </authorList>
    </citation>
    <scope>NUCLEOTIDE SEQUENCE [LARGE SCALE GENOMIC DNA]</scope>
    <source>
        <strain evidence="2">PAL-ZL1</strain>
    </source>
</reference>
<sequence length="110" mass="12244">MQESGEGENAEIEEADRVDGVNAEAEEVVNAEAAEVDRGVFNSPSRDLNAHAEDAEQSIKFEKYKLVISDDSEEIVKARCHYTRADVEGIIYDLYHDAHVQVSIHLLLVS</sequence>
<gene>
    <name evidence="2" type="ORF">D5086_0000137040</name>
</gene>
<organism evidence="2">
    <name type="scientific">Populus alba</name>
    <name type="common">White poplar</name>
    <dbReference type="NCBI Taxonomy" id="43335"/>
    <lineage>
        <taxon>Eukaryota</taxon>
        <taxon>Viridiplantae</taxon>
        <taxon>Streptophyta</taxon>
        <taxon>Embryophyta</taxon>
        <taxon>Tracheophyta</taxon>
        <taxon>Spermatophyta</taxon>
        <taxon>Magnoliopsida</taxon>
        <taxon>eudicotyledons</taxon>
        <taxon>Gunneridae</taxon>
        <taxon>Pentapetalae</taxon>
        <taxon>rosids</taxon>
        <taxon>fabids</taxon>
        <taxon>Malpighiales</taxon>
        <taxon>Salicaceae</taxon>
        <taxon>Saliceae</taxon>
        <taxon>Populus</taxon>
    </lineage>
</organism>
<feature type="region of interest" description="Disordered" evidence="1">
    <location>
        <begin position="1"/>
        <end position="20"/>
    </location>
</feature>
<accession>A0A4U5Q4D6</accession>
<comment type="caution">
    <text evidence="2">The sequence shown here is derived from an EMBL/GenBank/DDBJ whole genome shotgun (WGS) entry which is preliminary data.</text>
</comment>
<evidence type="ECO:0000256" key="1">
    <source>
        <dbReference type="SAM" id="MobiDB-lite"/>
    </source>
</evidence>
<evidence type="ECO:0000313" key="2">
    <source>
        <dbReference type="EMBL" id="TKS05010.1"/>
    </source>
</evidence>
<protein>
    <submittedName>
        <fullName evidence="2">Uncharacterized protein</fullName>
    </submittedName>
</protein>
<dbReference type="AlphaFoldDB" id="A0A4U5Q4D6"/>
<feature type="compositionally biased region" description="Acidic residues" evidence="1">
    <location>
        <begin position="1"/>
        <end position="16"/>
    </location>
</feature>
<name>A0A4U5Q4D6_POPAL</name>
<dbReference type="EMBL" id="RCHU01000439">
    <property type="protein sequence ID" value="TKS05010.1"/>
    <property type="molecule type" value="Genomic_DNA"/>
</dbReference>